<dbReference type="Gene3D" id="3.90.660.50">
    <property type="match status" value="1"/>
</dbReference>
<organism evidence="2 3">
    <name type="scientific">Dictyobacter halimunensis</name>
    <dbReference type="NCBI Taxonomy" id="3026934"/>
    <lineage>
        <taxon>Bacteria</taxon>
        <taxon>Bacillati</taxon>
        <taxon>Chloroflexota</taxon>
        <taxon>Ktedonobacteria</taxon>
        <taxon>Ktedonobacterales</taxon>
        <taxon>Dictyobacteraceae</taxon>
        <taxon>Dictyobacter</taxon>
    </lineage>
</organism>
<dbReference type="PANTHER" id="PTHR43734">
    <property type="entry name" value="PHYTOENE DESATURASE"/>
    <property type="match status" value="1"/>
</dbReference>
<sequence>MNTDEAQQVDVIIIGGGLAGLATACYLARGGAGVRLYEKSKELGGRAETTDYDGFKLNRGIHALYTGGALDKVLRELKIPYSGHSPQAVFVLRAGKLHEFPAGAGSLLKTGLLGLGDKIELARLFMRLPGLQAERFARVSVQDWIFQETNRPRVREFLLAFACTNVYSSALELVSAEVLIKKLQIALGHPVLYIDGGWQTLVEGLRQATVQAGAEIITNRRVEAVEYVQGRVQGVRLADGERVRARAVVIATTPQEALKLVGAGSYAPLHAIIEDLIPARVACLDVALRCLPDPTHPIVQHATKPLFMTAQSLYARVAPGDGAVIHAFKQLDLVHPGDSKEDERDLEELLDAVQPGWRKLVVKRIFLPHIAALGMLPTAAGGGYAGRPGPQVPGIDNLLLVGDWIGPGFLADASVGSARQVARLLLRDGRPGGEAEEIDVVYS</sequence>
<dbReference type="InterPro" id="IPR036188">
    <property type="entry name" value="FAD/NAD-bd_sf"/>
</dbReference>
<evidence type="ECO:0000313" key="3">
    <source>
        <dbReference type="Proteomes" id="UP001344906"/>
    </source>
</evidence>
<dbReference type="Pfam" id="PF01593">
    <property type="entry name" value="Amino_oxidase"/>
    <property type="match status" value="1"/>
</dbReference>
<keyword evidence="3" id="KW-1185">Reference proteome</keyword>
<reference evidence="2 3" key="1">
    <citation type="submission" date="2023-02" db="EMBL/GenBank/DDBJ databases">
        <title>Dictyobacter halimunensis sp. nov., a new member of the class Ktedonobacteria from forest soil in a geothermal area.</title>
        <authorList>
            <person name="Rachmania M.K."/>
            <person name="Ningsih F."/>
            <person name="Sakai Y."/>
            <person name="Yabe S."/>
            <person name="Yokota A."/>
            <person name="Sjamsuridzal W."/>
        </authorList>
    </citation>
    <scope>NUCLEOTIDE SEQUENCE [LARGE SCALE GENOMIC DNA]</scope>
    <source>
        <strain evidence="2 3">S3.2.2.5</strain>
    </source>
</reference>
<proteinExistence type="predicted"/>
<feature type="domain" description="Amine oxidase" evidence="1">
    <location>
        <begin position="18"/>
        <end position="259"/>
    </location>
</feature>
<name>A0ABQ6G3S7_9CHLR</name>
<dbReference type="EMBL" id="BSRI01000002">
    <property type="protein sequence ID" value="GLV60540.1"/>
    <property type="molecule type" value="Genomic_DNA"/>
</dbReference>
<gene>
    <name evidence="2" type="ORF">KDH_73590</name>
</gene>
<evidence type="ECO:0000313" key="2">
    <source>
        <dbReference type="EMBL" id="GLV60540.1"/>
    </source>
</evidence>
<protein>
    <submittedName>
        <fullName evidence="2">Dehydrogenase</fullName>
    </submittedName>
</protein>
<comment type="caution">
    <text evidence="2">The sequence shown here is derived from an EMBL/GenBank/DDBJ whole genome shotgun (WGS) entry which is preliminary data.</text>
</comment>
<dbReference type="Gene3D" id="3.50.50.60">
    <property type="entry name" value="FAD/NAD(P)-binding domain"/>
    <property type="match status" value="1"/>
</dbReference>
<accession>A0ABQ6G3S7</accession>
<dbReference type="Proteomes" id="UP001344906">
    <property type="component" value="Unassembled WGS sequence"/>
</dbReference>
<dbReference type="InterPro" id="IPR002937">
    <property type="entry name" value="Amino_oxidase"/>
</dbReference>
<dbReference type="RefSeq" id="WP_338257638.1">
    <property type="nucleotide sequence ID" value="NZ_BSRI01000002.1"/>
</dbReference>
<evidence type="ECO:0000259" key="1">
    <source>
        <dbReference type="Pfam" id="PF01593"/>
    </source>
</evidence>
<dbReference type="SUPFAM" id="SSF51905">
    <property type="entry name" value="FAD/NAD(P)-binding domain"/>
    <property type="match status" value="1"/>
</dbReference>
<dbReference type="PANTHER" id="PTHR43734:SF1">
    <property type="entry name" value="PHYTOENE DESATURASE"/>
    <property type="match status" value="1"/>
</dbReference>